<dbReference type="PROSITE" id="PS50977">
    <property type="entry name" value="HTH_TETR_2"/>
    <property type="match status" value="1"/>
</dbReference>
<evidence type="ECO:0000259" key="4">
    <source>
        <dbReference type="PROSITE" id="PS50977"/>
    </source>
</evidence>
<dbReference type="GO" id="GO:0000976">
    <property type="term" value="F:transcription cis-regulatory region binding"/>
    <property type="evidence" value="ECO:0007669"/>
    <property type="project" value="TreeGrafter"/>
</dbReference>
<evidence type="ECO:0000313" key="5">
    <source>
        <dbReference type="EMBL" id="PJE37050.1"/>
    </source>
</evidence>
<reference evidence="5 6" key="1">
    <citation type="journal article" date="2018" name="Int. J. Syst. Evol. Microbiol.">
        <title>Pseudooceanicola lipolyticus sp. nov., a marine alphaproteobacterium, reclassification of Oceanicola flagellatus as Pseudooceanicola flagellatus comb. nov. and emended description of the genus Pseudooceanicola.</title>
        <authorList>
            <person name="Huang M.-M."/>
            <person name="Guo L.-L."/>
            <person name="Wu Y.-H."/>
            <person name="Lai Q.-L."/>
            <person name="Shao Z.-Z."/>
            <person name="Wang C.-S."/>
            <person name="Wu M."/>
            <person name="Xu X.-W."/>
        </authorList>
    </citation>
    <scope>NUCLEOTIDE SEQUENCE [LARGE SCALE GENOMIC DNA]</scope>
    <source>
        <strain evidence="5 6">157</strain>
    </source>
</reference>
<gene>
    <name evidence="5" type="ORF">CVM52_08830</name>
</gene>
<dbReference type="PROSITE" id="PS01081">
    <property type="entry name" value="HTH_TETR_1"/>
    <property type="match status" value="1"/>
</dbReference>
<evidence type="ECO:0000256" key="3">
    <source>
        <dbReference type="SAM" id="MobiDB-lite"/>
    </source>
</evidence>
<feature type="DNA-binding region" description="H-T-H motif" evidence="2">
    <location>
        <begin position="45"/>
        <end position="64"/>
    </location>
</feature>
<proteinExistence type="predicted"/>
<dbReference type="PANTHER" id="PTHR30055">
    <property type="entry name" value="HTH-TYPE TRANSCRIPTIONAL REGULATOR RUTR"/>
    <property type="match status" value="1"/>
</dbReference>
<dbReference type="InterPro" id="IPR001647">
    <property type="entry name" value="HTH_TetR"/>
</dbReference>
<protein>
    <submittedName>
        <fullName evidence="5">TetR family transcriptional regulator</fullName>
    </submittedName>
</protein>
<dbReference type="PANTHER" id="PTHR30055:SF181">
    <property type="entry name" value="BLR6905 PROTEIN"/>
    <property type="match status" value="1"/>
</dbReference>
<dbReference type="SUPFAM" id="SSF46689">
    <property type="entry name" value="Homeodomain-like"/>
    <property type="match status" value="1"/>
</dbReference>
<dbReference type="GO" id="GO:0003700">
    <property type="term" value="F:DNA-binding transcription factor activity"/>
    <property type="evidence" value="ECO:0007669"/>
    <property type="project" value="TreeGrafter"/>
</dbReference>
<dbReference type="RefSeq" id="WP_100162147.1">
    <property type="nucleotide sequence ID" value="NZ_PGTB01000023.1"/>
</dbReference>
<dbReference type="InterPro" id="IPR023772">
    <property type="entry name" value="DNA-bd_HTH_TetR-type_CS"/>
</dbReference>
<feature type="domain" description="HTH tetR-type" evidence="4">
    <location>
        <begin position="23"/>
        <end position="82"/>
    </location>
</feature>
<dbReference type="EMBL" id="PGTB01000023">
    <property type="protein sequence ID" value="PJE37050.1"/>
    <property type="molecule type" value="Genomic_DNA"/>
</dbReference>
<dbReference type="OrthoDB" id="7465645at2"/>
<sequence length="220" mass="25353">MPTKKQSNTPAAAAPNRRRLSPEARRDEIVSAAVALFAETGFDGSTRDVARSAGITQPLLYRYFPSKESLIEAVYARVFLESWDPAWDDILQDRSLPVRDRFQYFYEAYTDTVFERVWLRLWYFALLRDAEVYGWYREVVQEQILKPLVRERRIELGIDQAFHVTPAELEMPWLLHGGLLNYGLRRQATGEDDKAGRVHAIRQALEMYMLCSSAHAAPPG</sequence>
<dbReference type="InterPro" id="IPR009057">
    <property type="entry name" value="Homeodomain-like_sf"/>
</dbReference>
<keyword evidence="1 2" id="KW-0238">DNA-binding</keyword>
<keyword evidence="6" id="KW-1185">Reference proteome</keyword>
<dbReference type="Pfam" id="PF00440">
    <property type="entry name" value="TetR_N"/>
    <property type="match status" value="1"/>
</dbReference>
<name>A0A2M8J2N5_9RHOB</name>
<organism evidence="5 6">
    <name type="scientific">Pseudooceanicola lipolyticus</name>
    <dbReference type="NCBI Taxonomy" id="2029104"/>
    <lineage>
        <taxon>Bacteria</taxon>
        <taxon>Pseudomonadati</taxon>
        <taxon>Pseudomonadota</taxon>
        <taxon>Alphaproteobacteria</taxon>
        <taxon>Rhodobacterales</taxon>
        <taxon>Paracoccaceae</taxon>
        <taxon>Pseudooceanicola</taxon>
    </lineage>
</organism>
<feature type="region of interest" description="Disordered" evidence="3">
    <location>
        <begin position="1"/>
        <end position="23"/>
    </location>
</feature>
<dbReference type="PRINTS" id="PR00455">
    <property type="entry name" value="HTHTETR"/>
</dbReference>
<dbReference type="Gene3D" id="1.10.357.10">
    <property type="entry name" value="Tetracycline Repressor, domain 2"/>
    <property type="match status" value="1"/>
</dbReference>
<evidence type="ECO:0000313" key="6">
    <source>
        <dbReference type="Proteomes" id="UP000231553"/>
    </source>
</evidence>
<accession>A0A2M8J2N5</accession>
<dbReference type="InterPro" id="IPR050109">
    <property type="entry name" value="HTH-type_TetR-like_transc_reg"/>
</dbReference>
<evidence type="ECO:0000256" key="1">
    <source>
        <dbReference type="ARBA" id="ARBA00023125"/>
    </source>
</evidence>
<comment type="caution">
    <text evidence="5">The sequence shown here is derived from an EMBL/GenBank/DDBJ whole genome shotgun (WGS) entry which is preliminary data.</text>
</comment>
<evidence type="ECO:0000256" key="2">
    <source>
        <dbReference type="PROSITE-ProRule" id="PRU00335"/>
    </source>
</evidence>
<dbReference type="AlphaFoldDB" id="A0A2M8J2N5"/>
<dbReference type="Proteomes" id="UP000231553">
    <property type="component" value="Unassembled WGS sequence"/>
</dbReference>